<dbReference type="NCBIfam" id="NF008955">
    <property type="entry name" value="PRK12297.1"/>
    <property type="match status" value="1"/>
</dbReference>
<comment type="subunit">
    <text evidence="9">Monomer.</text>
</comment>
<dbReference type="PROSITE" id="PS00905">
    <property type="entry name" value="GTP1_OBG"/>
    <property type="match status" value="1"/>
</dbReference>
<dbReference type="NCBIfam" id="NF008956">
    <property type="entry name" value="PRK12299.1"/>
    <property type="match status" value="1"/>
</dbReference>
<sequence length="423" mass="46884">MFIDESVITVKSGDGGDGAATFRREKFVQFGGPDGGDGGKGGDVIFFADPNMNTLLNFKNIRKLSATNGAKGSGSRCAGKNGEDVIIHVPVGTMIRDFETNKLLLDLNKANETRTLLKGGDGGRGNIHFKNSIRKAPKIAESGRSGIELKVKLELKMLADVALVGYPSVGKSSLINKVSQANSKVGAYHFTTLKPKLGVVRVNDTDSFVIADIPGLIEGAHSGIGLGDKFLKHIERCKLIVHMVDISEIDGRSAIEDYYKINEELEKFSSKLSKKNQIVVLNKVDMLFDETKIEEFKNKVKVPVHEMSVISNYGIKELINLTNEKLKEIEYEDIEDIRDLDEVLQEVIKRKEDWIIKEIEPNVFEVSGQVVDNVLNKYVFLGEEGIIQFLQVMRNIGMEQKLLQAGVKIGDTIVIEGYEFEYV</sequence>
<keyword evidence="5 9" id="KW-0547">Nucleotide-binding</keyword>
<dbReference type="CDD" id="cd01898">
    <property type="entry name" value="Obg"/>
    <property type="match status" value="1"/>
</dbReference>
<evidence type="ECO:0000256" key="4">
    <source>
        <dbReference type="ARBA" id="ARBA00022723"/>
    </source>
</evidence>
<dbReference type="InterPro" id="IPR027417">
    <property type="entry name" value="P-loop_NTPase"/>
</dbReference>
<comment type="subcellular location">
    <subcellularLocation>
        <location evidence="9">Cytoplasm</location>
    </subcellularLocation>
</comment>
<dbReference type="InterPro" id="IPR014100">
    <property type="entry name" value="GTP-bd_Obg/CgtA"/>
</dbReference>
<evidence type="ECO:0000256" key="5">
    <source>
        <dbReference type="ARBA" id="ARBA00022741"/>
    </source>
</evidence>
<comment type="function">
    <text evidence="9">An essential GTPase which binds GTP, GDP and possibly (p)ppGpp with moderate affinity, with high nucleotide exchange rates and a fairly low GTP hydrolysis rate. Plays a role in control of the cell cycle, stress response, ribosome biogenesis and in those bacteria that undergo differentiation, in morphogenesis control.</text>
</comment>
<keyword evidence="7 9" id="KW-0460">Magnesium</keyword>
<keyword evidence="3 9" id="KW-0963">Cytoplasm</keyword>
<comment type="similarity">
    <text evidence="2 9">Belongs to the TRAFAC class OBG-HflX-like GTPase superfamily. OBG GTPase family.</text>
</comment>
<evidence type="ECO:0000256" key="7">
    <source>
        <dbReference type="ARBA" id="ARBA00022842"/>
    </source>
</evidence>
<dbReference type="PROSITE" id="PS51881">
    <property type="entry name" value="OCT"/>
    <property type="match status" value="1"/>
</dbReference>
<dbReference type="GO" id="GO:0000287">
    <property type="term" value="F:magnesium ion binding"/>
    <property type="evidence" value="ECO:0007669"/>
    <property type="project" value="InterPro"/>
</dbReference>
<evidence type="ECO:0000313" key="13">
    <source>
        <dbReference type="EMBL" id="VWL85141.1"/>
    </source>
</evidence>
<feature type="binding site" evidence="9">
    <location>
        <position position="192"/>
    </location>
    <ligand>
        <name>Mg(2+)</name>
        <dbReference type="ChEBI" id="CHEBI:18420"/>
    </ligand>
</feature>
<reference evidence="13 14" key="1">
    <citation type="submission" date="2019-10" db="EMBL/GenBank/DDBJ databases">
        <authorList>
            <person name="Blom J."/>
        </authorList>
    </citation>
    <scope>NUCLEOTIDE SEQUENCE [LARGE SCALE GENOMIC DNA]</scope>
    <source>
        <strain evidence="13 14">ES3154-GLU</strain>
    </source>
</reference>
<gene>
    <name evidence="9" type="primary">obg</name>
    <name evidence="13" type="ORF">OMES3154_00425</name>
</gene>
<feature type="binding site" evidence="9">
    <location>
        <begin position="190"/>
        <end position="194"/>
    </location>
    <ligand>
        <name>GTP</name>
        <dbReference type="ChEBI" id="CHEBI:37565"/>
    </ligand>
</feature>
<dbReference type="Pfam" id="PF01926">
    <property type="entry name" value="MMR_HSR1"/>
    <property type="match status" value="1"/>
</dbReference>
<dbReference type="SUPFAM" id="SSF52540">
    <property type="entry name" value="P-loop containing nucleoside triphosphate hydrolases"/>
    <property type="match status" value="1"/>
</dbReference>
<dbReference type="PANTHER" id="PTHR11702">
    <property type="entry name" value="DEVELOPMENTALLY REGULATED GTP-BINDING PROTEIN-RELATED"/>
    <property type="match status" value="1"/>
</dbReference>
<evidence type="ECO:0000256" key="1">
    <source>
        <dbReference type="ARBA" id="ARBA00001946"/>
    </source>
</evidence>
<feature type="domain" description="Obg" evidence="12">
    <location>
        <begin position="1"/>
        <end position="158"/>
    </location>
</feature>
<dbReference type="EMBL" id="CABWIB010000001">
    <property type="protein sequence ID" value="VWL85141.1"/>
    <property type="molecule type" value="Genomic_DNA"/>
</dbReference>
<dbReference type="SUPFAM" id="SSF102741">
    <property type="entry name" value="Obg GTP-binding protein C-terminal domain"/>
    <property type="match status" value="1"/>
</dbReference>
<evidence type="ECO:0000256" key="6">
    <source>
        <dbReference type="ARBA" id="ARBA00022801"/>
    </source>
</evidence>
<dbReference type="InterPro" id="IPR006074">
    <property type="entry name" value="GTP1-OBG_CS"/>
</dbReference>
<dbReference type="InterPro" id="IPR036346">
    <property type="entry name" value="GTP-bd_prot_GTP1/OBG_C_sf"/>
</dbReference>
<proteinExistence type="inferred from homology"/>
<dbReference type="NCBIfam" id="TIGR03595">
    <property type="entry name" value="Obg_CgtA_exten"/>
    <property type="match status" value="1"/>
</dbReference>
<evidence type="ECO:0000256" key="9">
    <source>
        <dbReference type="HAMAP-Rule" id="MF_01454"/>
    </source>
</evidence>
<protein>
    <recommendedName>
        <fullName evidence="9">GTPase Obg</fullName>
        <ecNumber evidence="9">3.6.5.-</ecNumber>
    </recommendedName>
    <alternativeName>
        <fullName evidence="9">GTP-binding protein Obg</fullName>
    </alternativeName>
</protein>
<dbReference type="GO" id="GO:0005525">
    <property type="term" value="F:GTP binding"/>
    <property type="evidence" value="ECO:0007669"/>
    <property type="project" value="UniProtKB-UniRule"/>
</dbReference>
<dbReference type="PROSITE" id="PS51883">
    <property type="entry name" value="OBG"/>
    <property type="match status" value="1"/>
</dbReference>
<organism evidence="13 14">
    <name type="scientific">Oceanivirga miroungae</name>
    <dbReference type="NCBI Taxonomy" id="1130046"/>
    <lineage>
        <taxon>Bacteria</taxon>
        <taxon>Fusobacteriati</taxon>
        <taxon>Fusobacteriota</taxon>
        <taxon>Fusobacteriia</taxon>
        <taxon>Fusobacteriales</taxon>
        <taxon>Leptotrichiaceae</taxon>
        <taxon>Oceanivirga</taxon>
    </lineage>
</organism>
<dbReference type="GO" id="GO:0003924">
    <property type="term" value="F:GTPase activity"/>
    <property type="evidence" value="ECO:0007669"/>
    <property type="project" value="UniProtKB-UniRule"/>
</dbReference>
<evidence type="ECO:0000313" key="14">
    <source>
        <dbReference type="Proteomes" id="UP000419017"/>
    </source>
</evidence>
<dbReference type="GO" id="GO:0005737">
    <property type="term" value="C:cytoplasm"/>
    <property type="evidence" value="ECO:0007669"/>
    <property type="project" value="UniProtKB-SubCell"/>
</dbReference>
<dbReference type="NCBIfam" id="TIGR02729">
    <property type="entry name" value="Obg_CgtA"/>
    <property type="match status" value="1"/>
</dbReference>
<accession>A0A6I8MCE7</accession>
<evidence type="ECO:0000256" key="3">
    <source>
        <dbReference type="ARBA" id="ARBA00022490"/>
    </source>
</evidence>
<feature type="binding site" evidence="9">
    <location>
        <begin position="165"/>
        <end position="172"/>
    </location>
    <ligand>
        <name>GTP</name>
        <dbReference type="ChEBI" id="CHEBI:37565"/>
    </ligand>
</feature>
<dbReference type="PRINTS" id="PR00326">
    <property type="entry name" value="GTP1OBG"/>
</dbReference>
<keyword evidence="4 9" id="KW-0479">Metal-binding</keyword>
<dbReference type="InterPro" id="IPR006073">
    <property type="entry name" value="GTP-bd"/>
</dbReference>
<dbReference type="InterPro" id="IPR006169">
    <property type="entry name" value="GTP1_OBG_dom"/>
</dbReference>
<dbReference type="Proteomes" id="UP000419017">
    <property type="component" value="Unassembled WGS sequence"/>
</dbReference>
<keyword evidence="8 9" id="KW-0342">GTP-binding</keyword>
<dbReference type="RefSeq" id="WP_156683162.1">
    <property type="nucleotide sequence ID" value="NZ_CABWIB010000001.1"/>
</dbReference>
<evidence type="ECO:0000256" key="2">
    <source>
        <dbReference type="ARBA" id="ARBA00007699"/>
    </source>
</evidence>
<dbReference type="Pfam" id="PF01018">
    <property type="entry name" value="GTP1_OBG"/>
    <property type="match status" value="1"/>
</dbReference>
<feature type="binding site" evidence="9">
    <location>
        <begin position="308"/>
        <end position="310"/>
    </location>
    <ligand>
        <name>GTP</name>
        <dbReference type="ChEBI" id="CHEBI:37565"/>
    </ligand>
</feature>
<dbReference type="InterPro" id="IPR031167">
    <property type="entry name" value="G_OBG"/>
</dbReference>
<evidence type="ECO:0000256" key="8">
    <source>
        <dbReference type="ARBA" id="ARBA00023134"/>
    </source>
</evidence>
<dbReference type="Gene3D" id="2.70.210.12">
    <property type="entry name" value="GTP1/OBG domain"/>
    <property type="match status" value="1"/>
</dbReference>
<dbReference type="PIRSF" id="PIRSF002401">
    <property type="entry name" value="GTP_bd_Obg/CgtA"/>
    <property type="match status" value="1"/>
</dbReference>
<name>A0A6I8MCE7_9FUSO</name>
<feature type="binding site" evidence="9">
    <location>
        <begin position="212"/>
        <end position="215"/>
    </location>
    <ligand>
        <name>GTP</name>
        <dbReference type="ChEBI" id="CHEBI:37565"/>
    </ligand>
</feature>
<dbReference type="Gene3D" id="3.40.50.300">
    <property type="entry name" value="P-loop containing nucleotide triphosphate hydrolases"/>
    <property type="match status" value="1"/>
</dbReference>
<dbReference type="Gene3D" id="3.30.300.350">
    <property type="entry name" value="GTP-binding protein OBG, C-terminal domain"/>
    <property type="match status" value="1"/>
</dbReference>
<dbReference type="SUPFAM" id="SSF82051">
    <property type="entry name" value="Obg GTP-binding protein N-terminal domain"/>
    <property type="match status" value="1"/>
</dbReference>
<dbReference type="AlphaFoldDB" id="A0A6I8MCE7"/>
<feature type="binding site" evidence="9">
    <location>
        <position position="172"/>
    </location>
    <ligand>
        <name>Mg(2+)</name>
        <dbReference type="ChEBI" id="CHEBI:18420"/>
    </ligand>
</feature>
<keyword evidence="6 9" id="KW-0378">Hydrolase</keyword>
<evidence type="ECO:0000259" key="10">
    <source>
        <dbReference type="PROSITE" id="PS51710"/>
    </source>
</evidence>
<dbReference type="GO" id="GO:0042254">
    <property type="term" value="P:ribosome biogenesis"/>
    <property type="evidence" value="ECO:0007669"/>
    <property type="project" value="UniProtKB-UniRule"/>
</dbReference>
<dbReference type="InterPro" id="IPR036726">
    <property type="entry name" value="GTP1_OBG_dom_sf"/>
</dbReference>
<dbReference type="PANTHER" id="PTHR11702:SF31">
    <property type="entry name" value="MITOCHONDRIAL RIBOSOME-ASSOCIATED GTPASE 2"/>
    <property type="match status" value="1"/>
</dbReference>
<comment type="cofactor">
    <cofactor evidence="1 9">
        <name>Mg(2+)</name>
        <dbReference type="ChEBI" id="CHEBI:18420"/>
    </cofactor>
</comment>
<dbReference type="InterPro" id="IPR045086">
    <property type="entry name" value="OBG_GTPase"/>
</dbReference>
<evidence type="ECO:0000259" key="11">
    <source>
        <dbReference type="PROSITE" id="PS51881"/>
    </source>
</evidence>
<dbReference type="PROSITE" id="PS51710">
    <property type="entry name" value="G_OBG"/>
    <property type="match status" value="1"/>
</dbReference>
<keyword evidence="14" id="KW-1185">Reference proteome</keyword>
<feature type="domain" description="OCT" evidence="11">
    <location>
        <begin position="346"/>
        <end position="423"/>
    </location>
</feature>
<evidence type="ECO:0000259" key="12">
    <source>
        <dbReference type="PROSITE" id="PS51883"/>
    </source>
</evidence>
<dbReference type="FunFam" id="2.70.210.12:FF:000001">
    <property type="entry name" value="GTPase Obg"/>
    <property type="match status" value="1"/>
</dbReference>
<dbReference type="InterPro" id="IPR015349">
    <property type="entry name" value="OCT_dom"/>
</dbReference>
<feature type="binding site" evidence="9">
    <location>
        <begin position="282"/>
        <end position="285"/>
    </location>
    <ligand>
        <name>GTP</name>
        <dbReference type="ChEBI" id="CHEBI:37565"/>
    </ligand>
</feature>
<feature type="domain" description="OBG-type G" evidence="10">
    <location>
        <begin position="159"/>
        <end position="327"/>
    </location>
</feature>
<dbReference type="Pfam" id="PF09269">
    <property type="entry name" value="DUF1967"/>
    <property type="match status" value="1"/>
</dbReference>
<dbReference type="EC" id="3.6.5.-" evidence="9"/>
<dbReference type="HAMAP" id="MF_01454">
    <property type="entry name" value="GTPase_Obg"/>
    <property type="match status" value="1"/>
</dbReference>